<dbReference type="Pfam" id="PF07600">
    <property type="entry name" value="DUF1564"/>
    <property type="match status" value="1"/>
</dbReference>
<comment type="caution">
    <text evidence="1">The sequence shown here is derived from an EMBL/GenBank/DDBJ whole genome shotgun (WGS) entry which is preliminary data.</text>
</comment>
<evidence type="ECO:0000313" key="2">
    <source>
        <dbReference type="Proteomes" id="UP000297422"/>
    </source>
</evidence>
<protein>
    <submittedName>
        <fullName evidence="1">DUF1564 family protein</fullName>
    </submittedName>
</protein>
<accession>A0ABY2N449</accession>
<evidence type="ECO:0000313" key="1">
    <source>
        <dbReference type="EMBL" id="TGM16634.1"/>
    </source>
</evidence>
<dbReference type="EMBL" id="RQGT01000069">
    <property type="protein sequence ID" value="TGM16634.1"/>
    <property type="molecule type" value="Genomic_DNA"/>
</dbReference>
<organism evidence="1 2">
    <name type="scientific">Leptospira stimsonii</name>
    <dbReference type="NCBI Taxonomy" id="2202203"/>
    <lineage>
        <taxon>Bacteria</taxon>
        <taxon>Pseudomonadati</taxon>
        <taxon>Spirochaetota</taxon>
        <taxon>Spirochaetia</taxon>
        <taxon>Leptospirales</taxon>
        <taxon>Leptospiraceae</taxon>
        <taxon>Leptospira</taxon>
    </lineage>
</organism>
<dbReference type="Proteomes" id="UP000297422">
    <property type="component" value="Unassembled WGS sequence"/>
</dbReference>
<name>A0ABY2N449_9LEPT</name>
<proteinExistence type="predicted"/>
<dbReference type="InterPro" id="IPR011458">
    <property type="entry name" value="DUF1564"/>
</dbReference>
<gene>
    <name evidence="1" type="ORF">EHQ90_09690</name>
</gene>
<reference evidence="2" key="1">
    <citation type="journal article" date="2019" name="PLoS Negl. Trop. Dis.">
        <title>Revisiting the worldwide diversity of Leptospira species in the environment.</title>
        <authorList>
            <person name="Vincent A.T."/>
            <person name="Schiettekatte O."/>
            <person name="Bourhy P."/>
            <person name="Veyrier F.J."/>
            <person name="Picardeau M."/>
        </authorList>
    </citation>
    <scope>NUCLEOTIDE SEQUENCE [LARGE SCALE GENOMIC DNA]</scope>
    <source>
        <strain evidence="2">201702407</strain>
    </source>
</reference>
<sequence>MFEFRFKISEVIMVFLRTGMVRVGILKSWRKFFSKREFCGNSVFFLIKSKIYFRKENFEKNKLLEKKLNSEHALNLRGTELNVREINSIDKSVICSSLKGPKITCSFLIPLDLMKRLPNAERRSIGKNINFLLRQYGRRLKENKRFSQKALTIKYQKAGKSLIKVNSRIFPEEWAMLSVLASSHGISRCFLYCILIQIFLSDRTKRNAKILQNFFPSKFESFIWSIDLKDKVIRRILYEGSVISSS</sequence>
<keyword evidence="2" id="KW-1185">Reference proteome</keyword>